<organism evidence="1 2">
    <name type="scientific">Dunaliella salina</name>
    <name type="common">Green alga</name>
    <name type="synonym">Protococcus salinus</name>
    <dbReference type="NCBI Taxonomy" id="3046"/>
    <lineage>
        <taxon>Eukaryota</taxon>
        <taxon>Viridiplantae</taxon>
        <taxon>Chlorophyta</taxon>
        <taxon>core chlorophytes</taxon>
        <taxon>Chlorophyceae</taxon>
        <taxon>CS clade</taxon>
        <taxon>Chlamydomonadales</taxon>
        <taxon>Dunaliellaceae</taxon>
        <taxon>Dunaliella</taxon>
    </lineage>
</organism>
<evidence type="ECO:0000313" key="2">
    <source>
        <dbReference type="Proteomes" id="UP000815325"/>
    </source>
</evidence>
<accession>A0ABQ7FV88</accession>
<sequence length="105" mass="11601">MGNAQDGFARIHKHCATSPRGFAHLSHFAKMLLKVNSGSICSTISSSRTADDRANSIGLGDLFREVTRAATAATSLHGQHTSQVWLLEALANAPRPWMEREERRW</sequence>
<protein>
    <recommendedName>
        <fullName evidence="3">Encoded protein</fullName>
    </recommendedName>
</protein>
<name>A0ABQ7FV88_DUNSA</name>
<dbReference type="EMBL" id="MU071386">
    <property type="protein sequence ID" value="KAF5826091.1"/>
    <property type="molecule type" value="Genomic_DNA"/>
</dbReference>
<evidence type="ECO:0008006" key="3">
    <source>
        <dbReference type="Google" id="ProtNLM"/>
    </source>
</evidence>
<comment type="caution">
    <text evidence="1">The sequence shown here is derived from an EMBL/GenBank/DDBJ whole genome shotgun (WGS) entry which is preliminary data.</text>
</comment>
<evidence type="ECO:0000313" key="1">
    <source>
        <dbReference type="EMBL" id="KAF5826091.1"/>
    </source>
</evidence>
<proteinExistence type="predicted"/>
<gene>
    <name evidence="1" type="ORF">DUNSADRAFT_4906</name>
</gene>
<keyword evidence="2" id="KW-1185">Reference proteome</keyword>
<feature type="non-terminal residue" evidence="1">
    <location>
        <position position="105"/>
    </location>
</feature>
<reference evidence="1" key="1">
    <citation type="submission" date="2017-08" db="EMBL/GenBank/DDBJ databases">
        <authorList>
            <person name="Polle J.E."/>
            <person name="Barry K."/>
            <person name="Cushman J."/>
            <person name="Schmutz J."/>
            <person name="Tran D."/>
            <person name="Hathwaick L.T."/>
            <person name="Yim W.C."/>
            <person name="Jenkins J."/>
            <person name="Mckie-Krisberg Z.M."/>
            <person name="Prochnik S."/>
            <person name="Lindquist E."/>
            <person name="Dockter R.B."/>
            <person name="Adam C."/>
            <person name="Molina H."/>
            <person name="Bunkerborg J."/>
            <person name="Jin E."/>
            <person name="Buchheim M."/>
            <person name="Magnuson J."/>
        </authorList>
    </citation>
    <scope>NUCLEOTIDE SEQUENCE</scope>
    <source>
        <strain evidence="1">CCAP 19/18</strain>
    </source>
</reference>
<dbReference type="Proteomes" id="UP000815325">
    <property type="component" value="Unassembled WGS sequence"/>
</dbReference>